<dbReference type="Pfam" id="PF12832">
    <property type="entry name" value="MFS_1_like"/>
    <property type="match status" value="1"/>
</dbReference>
<feature type="compositionally biased region" description="Low complexity" evidence="5">
    <location>
        <begin position="16"/>
        <end position="32"/>
    </location>
</feature>
<dbReference type="InterPro" id="IPR036259">
    <property type="entry name" value="MFS_trans_sf"/>
</dbReference>
<feature type="transmembrane region" description="Helical" evidence="6">
    <location>
        <begin position="121"/>
        <end position="142"/>
    </location>
</feature>
<feature type="compositionally biased region" description="Basic and acidic residues" evidence="5">
    <location>
        <begin position="295"/>
        <end position="304"/>
    </location>
</feature>
<keyword evidence="3 6" id="KW-1133">Transmembrane helix</keyword>
<evidence type="ECO:0000313" key="8">
    <source>
        <dbReference type="EMBL" id="CAJ1960025.1"/>
    </source>
</evidence>
<comment type="caution">
    <text evidence="8">The sequence shown here is derived from an EMBL/GenBank/DDBJ whole genome shotgun (WGS) entry which is preliminary data.</text>
</comment>
<feature type="transmembrane region" description="Helical" evidence="6">
    <location>
        <begin position="412"/>
        <end position="431"/>
    </location>
</feature>
<feature type="region of interest" description="Disordered" evidence="5">
    <location>
        <begin position="1"/>
        <end position="76"/>
    </location>
</feature>
<feature type="domain" description="Major facilitator superfamily associated" evidence="7">
    <location>
        <begin position="392"/>
        <end position="574"/>
    </location>
</feature>
<proteinExistence type="predicted"/>
<evidence type="ECO:0000313" key="9">
    <source>
        <dbReference type="Proteomes" id="UP001295423"/>
    </source>
</evidence>
<gene>
    <name evidence="8" type="ORF">CYCCA115_LOCUS18441</name>
</gene>
<evidence type="ECO:0000256" key="2">
    <source>
        <dbReference type="ARBA" id="ARBA00022692"/>
    </source>
</evidence>
<keyword evidence="9" id="KW-1185">Reference proteome</keyword>
<dbReference type="EMBL" id="CAKOGP040002036">
    <property type="protein sequence ID" value="CAJ1960025.1"/>
    <property type="molecule type" value="Genomic_DNA"/>
</dbReference>
<keyword evidence="2 6" id="KW-0812">Transmembrane</keyword>
<dbReference type="InterPro" id="IPR011701">
    <property type="entry name" value="MFS"/>
</dbReference>
<dbReference type="SUPFAM" id="SSF103473">
    <property type="entry name" value="MFS general substrate transporter"/>
    <property type="match status" value="1"/>
</dbReference>
<feature type="transmembrane region" description="Helical" evidence="6">
    <location>
        <begin position="473"/>
        <end position="495"/>
    </location>
</feature>
<dbReference type="PANTHER" id="PTHR23525:SF1">
    <property type="entry name" value="NODULIN-LIKE DOMAIN-CONTAINING PROTEIN"/>
    <property type="match status" value="1"/>
</dbReference>
<dbReference type="Gene3D" id="1.20.1250.20">
    <property type="entry name" value="MFS general substrate transporter like domains"/>
    <property type="match status" value="2"/>
</dbReference>
<feature type="transmembrane region" description="Helical" evidence="6">
    <location>
        <begin position="154"/>
        <end position="172"/>
    </location>
</feature>
<feature type="transmembrane region" description="Helical" evidence="6">
    <location>
        <begin position="84"/>
        <end position="101"/>
    </location>
</feature>
<dbReference type="Proteomes" id="UP001295423">
    <property type="component" value="Unassembled WGS sequence"/>
</dbReference>
<accession>A0AAD2G292</accession>
<sequence>MPQLPRRHQRIEDESSSSQNSDININSNSNNNRLLREAEDVSDSIIRQEETQDEEAISQQLPSSSPPPASSPASGVHRIRKRNIRLILTYTWIIFAGRSIWNQNVLATFCFLLSGKDPKLVGYLTAAMGICQLLVSFPVGYLADKYRRDHLLKLASCIGMVAAGTTLKVLFWNGHQHQPTYSALMFSLCIWGCFWGIANTCLTAVFADSIENGERSKYFTKRSILINLGNLSGPTVALTMFLILGNEWTLMDCAYVMGTGQIICLPAMVLLCFLKDPQWQEQQESRPEDCDDMVETSRQEEDSLRTPLLSDLEEEADDERSIQANGRQGTSTPPETRPHRDETYNASKLASMLSYLCGGCCLHSDGGPPKRIIPSLVASADVLSGLASGMSIRYFAIFLYDNLHLKPVHVQLLYIIAPLLQACLAKLGQVLAKSYGRCKVTVAFKWIGVSFMMAMVTVTKLSQERIENGDKLVIAMICTLMVIRTGFMNATSALTKSVLMDYVPNDERAKWSALESFNMFSWSGSAALGGILVDYHGILFNFCITASLQFVATWPHLLLARAAVLRTNENENNTHNHPERSQIEVDRSSDRSNTDGRDRRDAIA</sequence>
<evidence type="ECO:0000256" key="4">
    <source>
        <dbReference type="ARBA" id="ARBA00023136"/>
    </source>
</evidence>
<comment type="subcellular location">
    <subcellularLocation>
        <location evidence="1">Membrane</location>
        <topology evidence="1">Multi-pass membrane protein</topology>
    </subcellularLocation>
</comment>
<evidence type="ECO:0000256" key="3">
    <source>
        <dbReference type="ARBA" id="ARBA00022989"/>
    </source>
</evidence>
<keyword evidence="4 6" id="KW-0472">Membrane</keyword>
<feature type="region of interest" description="Disordered" evidence="5">
    <location>
        <begin position="570"/>
        <end position="604"/>
    </location>
</feature>
<dbReference type="Pfam" id="PF07690">
    <property type="entry name" value="MFS_1"/>
    <property type="match status" value="1"/>
</dbReference>
<dbReference type="GO" id="GO:0022857">
    <property type="term" value="F:transmembrane transporter activity"/>
    <property type="evidence" value="ECO:0007669"/>
    <property type="project" value="InterPro"/>
</dbReference>
<evidence type="ECO:0000256" key="5">
    <source>
        <dbReference type="SAM" id="MobiDB-lite"/>
    </source>
</evidence>
<organism evidence="8 9">
    <name type="scientific">Cylindrotheca closterium</name>
    <dbReference type="NCBI Taxonomy" id="2856"/>
    <lineage>
        <taxon>Eukaryota</taxon>
        <taxon>Sar</taxon>
        <taxon>Stramenopiles</taxon>
        <taxon>Ochrophyta</taxon>
        <taxon>Bacillariophyta</taxon>
        <taxon>Bacillariophyceae</taxon>
        <taxon>Bacillariophycidae</taxon>
        <taxon>Bacillariales</taxon>
        <taxon>Bacillariaceae</taxon>
        <taxon>Cylindrotheca</taxon>
    </lineage>
</organism>
<feature type="transmembrane region" description="Helical" evidence="6">
    <location>
        <begin position="539"/>
        <end position="559"/>
    </location>
</feature>
<evidence type="ECO:0000256" key="6">
    <source>
        <dbReference type="SAM" id="Phobius"/>
    </source>
</evidence>
<feature type="transmembrane region" description="Helical" evidence="6">
    <location>
        <begin position="184"/>
        <end position="207"/>
    </location>
</feature>
<name>A0AAD2G292_9STRA</name>
<dbReference type="PANTHER" id="PTHR23525">
    <property type="entry name" value="TRANSPORTER, PUTATIVE-RELATED"/>
    <property type="match status" value="1"/>
</dbReference>
<feature type="transmembrane region" description="Helical" evidence="6">
    <location>
        <begin position="443"/>
        <end position="461"/>
    </location>
</feature>
<dbReference type="GO" id="GO:0016020">
    <property type="term" value="C:membrane"/>
    <property type="evidence" value="ECO:0007669"/>
    <property type="project" value="UniProtKB-SubCell"/>
</dbReference>
<feature type="transmembrane region" description="Helical" evidence="6">
    <location>
        <begin position="228"/>
        <end position="248"/>
    </location>
</feature>
<feature type="transmembrane region" description="Helical" evidence="6">
    <location>
        <begin position="254"/>
        <end position="274"/>
    </location>
</feature>
<evidence type="ECO:0000256" key="1">
    <source>
        <dbReference type="ARBA" id="ARBA00004141"/>
    </source>
</evidence>
<protein>
    <recommendedName>
        <fullName evidence="7">Major facilitator superfamily associated domain-containing protein</fullName>
    </recommendedName>
</protein>
<reference evidence="8" key="1">
    <citation type="submission" date="2023-08" db="EMBL/GenBank/DDBJ databases">
        <authorList>
            <person name="Audoor S."/>
            <person name="Bilcke G."/>
        </authorList>
    </citation>
    <scope>NUCLEOTIDE SEQUENCE</scope>
</reference>
<feature type="compositionally biased region" description="Polar residues" evidence="5">
    <location>
        <begin position="322"/>
        <end position="334"/>
    </location>
</feature>
<dbReference type="AlphaFoldDB" id="A0AAD2G292"/>
<feature type="region of interest" description="Disordered" evidence="5">
    <location>
        <begin position="283"/>
        <end position="341"/>
    </location>
</feature>
<dbReference type="InterPro" id="IPR024989">
    <property type="entry name" value="MFS_assoc_dom"/>
</dbReference>
<evidence type="ECO:0000259" key="7">
    <source>
        <dbReference type="Pfam" id="PF12832"/>
    </source>
</evidence>